<evidence type="ECO:0000259" key="3">
    <source>
        <dbReference type="Pfam" id="PF24855"/>
    </source>
</evidence>
<gene>
    <name evidence="4" type="ORF">O181_088476</name>
</gene>
<evidence type="ECO:0000313" key="5">
    <source>
        <dbReference type="Proteomes" id="UP000765509"/>
    </source>
</evidence>
<evidence type="ECO:0000313" key="4">
    <source>
        <dbReference type="EMBL" id="MBW0548761.1"/>
    </source>
</evidence>
<dbReference type="EMBL" id="AVOT02054017">
    <property type="protein sequence ID" value="MBW0548761.1"/>
    <property type="molecule type" value="Genomic_DNA"/>
</dbReference>
<keyword evidence="2" id="KW-0472">Membrane</keyword>
<dbReference type="InterPro" id="IPR056146">
    <property type="entry name" value="DUF7729"/>
</dbReference>
<organism evidence="4 5">
    <name type="scientific">Austropuccinia psidii MF-1</name>
    <dbReference type="NCBI Taxonomy" id="1389203"/>
    <lineage>
        <taxon>Eukaryota</taxon>
        <taxon>Fungi</taxon>
        <taxon>Dikarya</taxon>
        <taxon>Basidiomycota</taxon>
        <taxon>Pucciniomycotina</taxon>
        <taxon>Pucciniomycetes</taxon>
        <taxon>Pucciniales</taxon>
        <taxon>Sphaerophragmiaceae</taxon>
        <taxon>Austropuccinia</taxon>
    </lineage>
</organism>
<keyword evidence="2" id="KW-1133">Transmembrane helix</keyword>
<proteinExistence type="predicted"/>
<feature type="compositionally biased region" description="Polar residues" evidence="1">
    <location>
        <begin position="251"/>
        <end position="266"/>
    </location>
</feature>
<dbReference type="AlphaFoldDB" id="A0A9Q3IRQ0"/>
<name>A0A9Q3IRQ0_9BASI</name>
<keyword evidence="5" id="KW-1185">Reference proteome</keyword>
<feature type="region of interest" description="Disordered" evidence="1">
    <location>
        <begin position="55"/>
        <end position="87"/>
    </location>
</feature>
<keyword evidence="2" id="KW-0812">Transmembrane</keyword>
<accession>A0A9Q3IRQ0</accession>
<protein>
    <recommendedName>
        <fullName evidence="3">DUF7729 domain-containing protein</fullName>
    </recommendedName>
</protein>
<evidence type="ECO:0000256" key="1">
    <source>
        <dbReference type="SAM" id="MobiDB-lite"/>
    </source>
</evidence>
<comment type="caution">
    <text evidence="4">The sequence shown here is derived from an EMBL/GenBank/DDBJ whole genome shotgun (WGS) entry which is preliminary data.</text>
</comment>
<feature type="transmembrane region" description="Helical" evidence="2">
    <location>
        <begin position="398"/>
        <end position="420"/>
    </location>
</feature>
<evidence type="ECO:0000256" key="2">
    <source>
        <dbReference type="SAM" id="Phobius"/>
    </source>
</evidence>
<dbReference type="OrthoDB" id="5588482at2759"/>
<feature type="transmembrane region" description="Helical" evidence="2">
    <location>
        <begin position="6"/>
        <end position="24"/>
    </location>
</feature>
<reference evidence="4" key="1">
    <citation type="submission" date="2021-03" db="EMBL/GenBank/DDBJ databases">
        <title>Draft genome sequence of rust myrtle Austropuccinia psidii MF-1, a brazilian biotype.</title>
        <authorList>
            <person name="Quecine M.C."/>
            <person name="Pachon D.M.R."/>
            <person name="Bonatelli M.L."/>
            <person name="Correr F.H."/>
            <person name="Franceschini L.M."/>
            <person name="Leite T.F."/>
            <person name="Margarido G.R.A."/>
            <person name="Almeida C.A."/>
            <person name="Ferrarezi J.A."/>
            <person name="Labate C.A."/>
        </authorList>
    </citation>
    <scope>NUCLEOTIDE SEQUENCE</scope>
    <source>
        <strain evidence="4">MF-1</strain>
    </source>
</reference>
<sequence length="422" mass="45552">MGNLLPPAALLTVVTVIVIVIMMFPSDRSRIKALSIILFIRFMITRADTPANLQGIPGFGTNSTKPSSDHTKASSNPSQLVMNSNNPPLNLPQSISESCQRYLNQLNSNSDIKDCTAPLLNATTSFATGPQSVKADQVKAAFEGLCSPNSGSKCEPNMIYHLLNQFAGNCTQELYQGIEIVKTTYDVLYILTPYRVALCSKDPATNSYCPSVIASAVVNGTTTSDQGNSSFSPSDFKSIVTSVFGSKLNTQFNQPAPNNTQSTPNHPSLRARAQSSSNFSQSIKNFNQTNATSNEFGYHPNADFYTNTNLAFLFLSPNLPQSALCRPCTQSILAAYIGFEQAIPHIGGLSSSGYLSGQMKLWQAVSRRCGQPFIDAINQEAGIMSAITSGAANLMKQLLTFQSFIILITTLSIGTIKLFMDI</sequence>
<dbReference type="Pfam" id="PF24855">
    <property type="entry name" value="DUF7729"/>
    <property type="match status" value="1"/>
</dbReference>
<feature type="compositionally biased region" description="Polar residues" evidence="1">
    <location>
        <begin position="73"/>
        <end position="84"/>
    </location>
</feature>
<feature type="region of interest" description="Disordered" evidence="1">
    <location>
        <begin position="251"/>
        <end position="274"/>
    </location>
</feature>
<feature type="domain" description="DUF7729" evidence="3">
    <location>
        <begin position="96"/>
        <end position="226"/>
    </location>
</feature>
<dbReference type="Proteomes" id="UP000765509">
    <property type="component" value="Unassembled WGS sequence"/>
</dbReference>